<keyword evidence="2" id="KW-1185">Reference proteome</keyword>
<sequence>MGISSDRGLFDSRIVQLTIELLTRAENQAKYNRWDLKERKKAREEAMGRAENDGDARDYEEDITASFADTTGINETNVIDANANETNATDVSSKAKAKVVTMARMSCPAL</sequence>
<dbReference type="Proteomes" id="UP000830768">
    <property type="component" value="Chromosome 6"/>
</dbReference>
<organism evidence="1 2">
    <name type="scientific">Fusarium solani subsp. cucurbitae</name>
    <name type="common">Neocosmosporum cucurbitae</name>
    <dbReference type="NCBI Taxonomy" id="2747967"/>
    <lineage>
        <taxon>Eukaryota</taxon>
        <taxon>Fungi</taxon>
        <taxon>Dikarya</taxon>
        <taxon>Ascomycota</taxon>
        <taxon>Pezizomycotina</taxon>
        <taxon>Sordariomycetes</taxon>
        <taxon>Hypocreomycetidae</taxon>
        <taxon>Hypocreales</taxon>
        <taxon>Nectriaceae</taxon>
        <taxon>Fusarium</taxon>
        <taxon>Fusarium solani species complex</taxon>
    </lineage>
</organism>
<accession>A0ACD3Z6P2</accession>
<evidence type="ECO:0000313" key="1">
    <source>
        <dbReference type="EMBL" id="UPK96872.1"/>
    </source>
</evidence>
<dbReference type="EMBL" id="CP090035">
    <property type="protein sequence ID" value="UPK96872.1"/>
    <property type="molecule type" value="Genomic_DNA"/>
</dbReference>
<protein>
    <submittedName>
        <fullName evidence="1">Uncharacterized protein</fullName>
    </submittedName>
</protein>
<evidence type="ECO:0000313" key="2">
    <source>
        <dbReference type="Proteomes" id="UP000830768"/>
    </source>
</evidence>
<proteinExistence type="predicted"/>
<name>A0ACD3Z6P2_FUSSC</name>
<gene>
    <name evidence="1" type="ORF">LCI18_007807</name>
</gene>
<reference evidence="1" key="1">
    <citation type="submission" date="2021-11" db="EMBL/GenBank/DDBJ databases">
        <title>Fusarium solani-melongenae Genome sequencing and assembly.</title>
        <authorList>
            <person name="Xie S."/>
            <person name="Huang L."/>
            <person name="Zhang X."/>
        </authorList>
    </citation>
    <scope>NUCLEOTIDE SEQUENCE</scope>
    <source>
        <strain evidence="1">CRI 24-3</strain>
    </source>
</reference>